<dbReference type="AlphaFoldDB" id="A0A3B7MSW5"/>
<dbReference type="PROSITE" id="PS50042">
    <property type="entry name" value="CNMP_BINDING_3"/>
    <property type="match status" value="1"/>
</dbReference>
<accession>A0A3B7MSW5</accession>
<sequence length="199" mass="23502">MLNLLQKYIGRFITLTPEELTVLTKAMEVRSYDKKVRLLEPGQTEDYLHFITKGLLRKYFYNGSQEVITQLAREGELICSSVSFFSGQPSAYAVETIEQSILLSLHKKELENLYAQYPRMESLGRLLITDLFLQKEYWELDRIRYDTKERFVRFVLDNTDLFRRVPQKYLASYLNIKPETFSRLKHHLSKKIAETPAPH</sequence>
<reference evidence="2 3" key="1">
    <citation type="submission" date="2018-09" db="EMBL/GenBank/DDBJ databases">
        <title>Genome sequencing of strain 6GH32-13.</title>
        <authorList>
            <person name="Weon H.-Y."/>
            <person name="Heo J."/>
            <person name="Kwon S.-W."/>
        </authorList>
    </citation>
    <scope>NUCLEOTIDE SEQUENCE [LARGE SCALE GENOMIC DNA]</scope>
    <source>
        <strain evidence="2 3">5GH32-13</strain>
    </source>
</reference>
<keyword evidence="3" id="KW-1185">Reference proteome</keyword>
<dbReference type="Pfam" id="PF00027">
    <property type="entry name" value="cNMP_binding"/>
    <property type="match status" value="1"/>
</dbReference>
<dbReference type="CDD" id="cd00038">
    <property type="entry name" value="CAP_ED"/>
    <property type="match status" value="1"/>
</dbReference>
<proteinExistence type="predicted"/>
<evidence type="ECO:0000259" key="1">
    <source>
        <dbReference type="PROSITE" id="PS50042"/>
    </source>
</evidence>
<dbReference type="SUPFAM" id="SSF51206">
    <property type="entry name" value="cAMP-binding domain-like"/>
    <property type="match status" value="1"/>
</dbReference>
<evidence type="ECO:0000313" key="3">
    <source>
        <dbReference type="Proteomes" id="UP000263900"/>
    </source>
</evidence>
<dbReference type="EMBL" id="CP032157">
    <property type="protein sequence ID" value="AXY76140.1"/>
    <property type="molecule type" value="Genomic_DNA"/>
</dbReference>
<dbReference type="InterPro" id="IPR018490">
    <property type="entry name" value="cNMP-bd_dom_sf"/>
</dbReference>
<dbReference type="Proteomes" id="UP000263900">
    <property type="component" value="Chromosome"/>
</dbReference>
<dbReference type="InterPro" id="IPR000595">
    <property type="entry name" value="cNMP-bd_dom"/>
</dbReference>
<dbReference type="InterPro" id="IPR014710">
    <property type="entry name" value="RmlC-like_jellyroll"/>
</dbReference>
<name>A0A3B7MSW5_9BACT</name>
<protein>
    <submittedName>
        <fullName evidence="2">Crp/Fnr family transcriptional regulator</fullName>
    </submittedName>
</protein>
<dbReference type="Gene3D" id="2.60.120.10">
    <property type="entry name" value="Jelly Rolls"/>
    <property type="match status" value="1"/>
</dbReference>
<feature type="domain" description="Cyclic nucleotide-binding" evidence="1">
    <location>
        <begin position="11"/>
        <end position="113"/>
    </location>
</feature>
<dbReference type="SMART" id="SM00100">
    <property type="entry name" value="cNMP"/>
    <property type="match status" value="1"/>
</dbReference>
<evidence type="ECO:0000313" key="2">
    <source>
        <dbReference type="EMBL" id="AXY76140.1"/>
    </source>
</evidence>
<dbReference type="RefSeq" id="WP_119052019.1">
    <property type="nucleotide sequence ID" value="NZ_CP032157.1"/>
</dbReference>
<organism evidence="2 3">
    <name type="scientific">Paraflavitalea soli</name>
    <dbReference type="NCBI Taxonomy" id="2315862"/>
    <lineage>
        <taxon>Bacteria</taxon>
        <taxon>Pseudomonadati</taxon>
        <taxon>Bacteroidota</taxon>
        <taxon>Chitinophagia</taxon>
        <taxon>Chitinophagales</taxon>
        <taxon>Chitinophagaceae</taxon>
        <taxon>Paraflavitalea</taxon>
    </lineage>
</organism>
<dbReference type="KEGG" id="pseg:D3H65_20050"/>
<dbReference type="OrthoDB" id="792939at2"/>
<gene>
    <name evidence="2" type="ORF">D3H65_20050</name>
</gene>